<gene>
    <name evidence="1" type="ORF">N8T08_009975</name>
</gene>
<sequence length="676" mass="73525">MRSFVNLQAWAPATLVGYISALDILEQTSGGLSYELLNVTYFANAAHPRTSLAVSECDEEIQVIPLTVVLTNQSVVTGEDVQTIVSSYLADDDVLSLGFLRAVYITSSVANATIDASALPYLRALGMETVHLDLHTFESIPTGFVTAEDASPGELMPGPYTAVVTPNILEVLDTYRLYPDLYRTFVTGSYDTQDGSGTFQALPLACPRRWAPLIPVPSRIPFRHDPRPLAGVRVAIKDLFDMRGLQTSAGSLAWVQITPVAATTAPALQRLLDQGAVLVGKYKLAQFAGGGSPWTWIDSQSPFNPRGDGYLTCAASSTGGGCAVAAYDWLDAAVGTDTAVSMRRPAAVSGTYGNRPSQGMMALDGIVAQNWAQDTTGVFARDPRLWTRFAKAWYTPDLQQSSNITGLSPLIVPNDRTFPTQILYPNEYFPLANPAAQAVVDQFVAQLSRHLHLTTRRINLTQTVADGSIFEGGNNWDHIFNASSVLTLWSQHVAVAAPLLAAWSQLEGGRFPPVDAQWRREWTQLFDPRFINQTAYDRALRDKARSVEWFERNVLRQTEASCSQSVMLCHAANGGLPSFREQELNQGPNATLLGVAPNPTAMPCDLVCALFGRCADYTIPLGAVPYYSPVTRVTEQLPVNINLAVRRGCDLVLFNLIDELATAGIVEAVKTGREAF</sequence>
<dbReference type="EMBL" id="JAOPJF010000077">
    <property type="protein sequence ID" value="KAK1140662.1"/>
    <property type="molecule type" value="Genomic_DNA"/>
</dbReference>
<dbReference type="Proteomes" id="UP001177260">
    <property type="component" value="Unassembled WGS sequence"/>
</dbReference>
<protein>
    <submittedName>
        <fullName evidence="1">Uncharacterized protein</fullName>
    </submittedName>
</protein>
<keyword evidence="2" id="KW-1185">Reference proteome</keyword>
<evidence type="ECO:0000313" key="2">
    <source>
        <dbReference type="Proteomes" id="UP001177260"/>
    </source>
</evidence>
<proteinExistence type="predicted"/>
<name>A0ACC3ASA7_9EURO</name>
<organism evidence="1 2">
    <name type="scientific">Aspergillus melleus</name>
    <dbReference type="NCBI Taxonomy" id="138277"/>
    <lineage>
        <taxon>Eukaryota</taxon>
        <taxon>Fungi</taxon>
        <taxon>Dikarya</taxon>
        <taxon>Ascomycota</taxon>
        <taxon>Pezizomycotina</taxon>
        <taxon>Eurotiomycetes</taxon>
        <taxon>Eurotiomycetidae</taxon>
        <taxon>Eurotiales</taxon>
        <taxon>Aspergillaceae</taxon>
        <taxon>Aspergillus</taxon>
        <taxon>Aspergillus subgen. Circumdati</taxon>
    </lineage>
</organism>
<reference evidence="1 2" key="1">
    <citation type="journal article" date="2023" name="ACS Omega">
        <title>Identification of the Neoaspergillic Acid Biosynthesis Gene Cluster by Establishing an In Vitro CRISPR-Ribonucleoprotein Genetic System in Aspergillus melleus.</title>
        <authorList>
            <person name="Yuan B."/>
            <person name="Grau M.F."/>
            <person name="Murata R.M."/>
            <person name="Torok T."/>
            <person name="Venkateswaran K."/>
            <person name="Stajich J.E."/>
            <person name="Wang C.C.C."/>
        </authorList>
    </citation>
    <scope>NUCLEOTIDE SEQUENCE [LARGE SCALE GENOMIC DNA]</scope>
    <source>
        <strain evidence="1 2">IMV 1140</strain>
    </source>
</reference>
<accession>A0ACC3ASA7</accession>
<comment type="caution">
    <text evidence="1">The sequence shown here is derived from an EMBL/GenBank/DDBJ whole genome shotgun (WGS) entry which is preliminary data.</text>
</comment>
<evidence type="ECO:0000313" key="1">
    <source>
        <dbReference type="EMBL" id="KAK1140662.1"/>
    </source>
</evidence>